<evidence type="ECO:0000256" key="6">
    <source>
        <dbReference type="SAM" id="MobiDB-lite"/>
    </source>
</evidence>
<dbReference type="Pfam" id="PF03963">
    <property type="entry name" value="FlgD"/>
    <property type="match status" value="1"/>
</dbReference>
<evidence type="ECO:0000256" key="4">
    <source>
        <dbReference type="ARBA" id="ARBA00024746"/>
    </source>
</evidence>
<dbReference type="InterPro" id="IPR005648">
    <property type="entry name" value="FlgD"/>
</dbReference>
<dbReference type="Gene3D" id="2.60.40.4070">
    <property type="match status" value="1"/>
</dbReference>
<dbReference type="AlphaFoldDB" id="A0A6L8MP63"/>
<reference evidence="8 9" key="1">
    <citation type="submission" date="2019-12" db="EMBL/GenBank/DDBJ databases">
        <title>Novel species isolated from a subtropical stream in China.</title>
        <authorList>
            <person name="Lu H."/>
        </authorList>
    </citation>
    <scope>NUCLEOTIDE SEQUENCE [LARGE SCALE GENOMIC DNA]</scope>
    <source>
        <strain evidence="8 9">FT50W</strain>
    </source>
</reference>
<dbReference type="InterPro" id="IPR025965">
    <property type="entry name" value="FlgD/Vpr_Ig-like"/>
</dbReference>
<evidence type="ECO:0000313" key="9">
    <source>
        <dbReference type="Proteomes" id="UP000474565"/>
    </source>
</evidence>
<name>A0A6L8MP63_9BURK</name>
<evidence type="ECO:0000256" key="3">
    <source>
        <dbReference type="ARBA" id="ARBA00022795"/>
    </source>
</evidence>
<evidence type="ECO:0000256" key="1">
    <source>
        <dbReference type="ARBA" id="ARBA00010577"/>
    </source>
</evidence>
<comment type="caution">
    <text evidence="8">The sequence shown here is derived from an EMBL/GenBank/DDBJ whole genome shotgun (WGS) entry which is preliminary data.</text>
</comment>
<keyword evidence="8" id="KW-0282">Flagellum</keyword>
<sequence length="226" mass="22885">MAVSLLNNGGTNTATTSGTSITGNSASQASDMFTKLLVAQIQNQDPLSPTDPAQFVQQLTQLSQTETLQNLSNLTSANSSILQSMQVLSLGQQVGSNVMAETDTVKLDGETAVSGQVTLEAASSDTKLVLTGSDGVSHTINLGVQAPGTVPFKIDPAKLGLEEGSYTMKVTTSGGTAPAIDIQGRLNSVRLGASGGVVLNVGNVGETTTAAITAFNGPATATQSTL</sequence>
<gene>
    <name evidence="8" type="ORF">GTP44_18600</name>
</gene>
<keyword evidence="3 5" id="KW-1005">Bacterial flagellum biogenesis</keyword>
<accession>A0A6L8MP63</accession>
<comment type="similarity">
    <text evidence="1 5">Belongs to the FlgD family.</text>
</comment>
<dbReference type="RefSeq" id="WP_161020590.1">
    <property type="nucleotide sequence ID" value="NZ_WWCP01000025.1"/>
</dbReference>
<dbReference type="Proteomes" id="UP000474565">
    <property type="component" value="Unassembled WGS sequence"/>
</dbReference>
<evidence type="ECO:0000256" key="5">
    <source>
        <dbReference type="RuleBase" id="RU362076"/>
    </source>
</evidence>
<evidence type="ECO:0000259" key="7">
    <source>
        <dbReference type="Pfam" id="PF13860"/>
    </source>
</evidence>
<feature type="region of interest" description="Disordered" evidence="6">
    <location>
        <begin position="1"/>
        <end position="23"/>
    </location>
</feature>
<feature type="compositionally biased region" description="Low complexity" evidence="6">
    <location>
        <begin position="7"/>
        <end position="23"/>
    </location>
</feature>
<comment type="function">
    <text evidence="4 5">Required for flagellar hook formation. May act as a scaffolding protein.</text>
</comment>
<proteinExistence type="inferred from homology"/>
<keyword evidence="8" id="KW-0966">Cell projection</keyword>
<organism evidence="8 9">
    <name type="scientific">Duganella lactea</name>
    <dbReference type="NCBI Taxonomy" id="2692173"/>
    <lineage>
        <taxon>Bacteria</taxon>
        <taxon>Pseudomonadati</taxon>
        <taxon>Pseudomonadota</taxon>
        <taxon>Betaproteobacteria</taxon>
        <taxon>Burkholderiales</taxon>
        <taxon>Oxalobacteraceae</taxon>
        <taxon>Telluria group</taxon>
        <taxon>Duganella</taxon>
    </lineage>
</organism>
<evidence type="ECO:0000256" key="2">
    <source>
        <dbReference type="ARBA" id="ARBA00016013"/>
    </source>
</evidence>
<evidence type="ECO:0000313" key="8">
    <source>
        <dbReference type="EMBL" id="MYM83952.1"/>
    </source>
</evidence>
<feature type="domain" description="FlgD/Vpr Ig-like" evidence="7">
    <location>
        <begin position="103"/>
        <end position="174"/>
    </location>
</feature>
<dbReference type="Pfam" id="PF13860">
    <property type="entry name" value="FlgD_ig"/>
    <property type="match status" value="1"/>
</dbReference>
<keyword evidence="8" id="KW-0969">Cilium</keyword>
<protein>
    <recommendedName>
        <fullName evidence="2 5">Basal-body rod modification protein FlgD</fullName>
    </recommendedName>
</protein>
<dbReference type="GO" id="GO:0044781">
    <property type="term" value="P:bacterial-type flagellum organization"/>
    <property type="evidence" value="ECO:0007669"/>
    <property type="project" value="UniProtKB-UniRule"/>
</dbReference>
<dbReference type="EMBL" id="WWCP01000025">
    <property type="protein sequence ID" value="MYM83952.1"/>
    <property type="molecule type" value="Genomic_DNA"/>
</dbReference>
<dbReference type="Gene3D" id="2.30.30.910">
    <property type="match status" value="1"/>
</dbReference>